<evidence type="ECO:0000259" key="2">
    <source>
        <dbReference type="Pfam" id="PF08719"/>
    </source>
</evidence>
<feature type="region of interest" description="Disordered" evidence="1">
    <location>
        <begin position="195"/>
        <end position="227"/>
    </location>
</feature>
<dbReference type="InterPro" id="IPR012816">
    <property type="entry name" value="NADAR"/>
</dbReference>
<dbReference type="OrthoDB" id="206452at2759"/>
<keyword evidence="3" id="KW-0378">Hydrolase</keyword>
<sequence>MKTKGNEARLASKKKKEQAQSSAVTLEAGPSTGWRDPQGTIYFWREFERHYGFLCQWAPSPFEVDGKLYYTAEHWMMAGKARLFRDQPMMVKILQSTHPGKAKALGKQVRGFSEKIWLQHCDEVVEEGNMHKFGSNEGLRRKLLATGNRELVEASPRDRVWGVGFDAAHAETNRSQWGQNRLALVLMRVRERLREEDRKKETGDVAEVVEEEKAEESRADTDQHNHV</sequence>
<comment type="caution">
    <text evidence="3">The sequence shown here is derived from an EMBL/GenBank/DDBJ whole genome shotgun (WGS) entry which is preliminary data.</text>
</comment>
<evidence type="ECO:0000313" key="4">
    <source>
        <dbReference type="Proteomes" id="UP000660729"/>
    </source>
</evidence>
<keyword evidence="3" id="KW-0326">Glycosidase</keyword>
<organism evidence="3 4">
    <name type="scientific">Pseudocercospora fuligena</name>
    <dbReference type="NCBI Taxonomy" id="685502"/>
    <lineage>
        <taxon>Eukaryota</taxon>
        <taxon>Fungi</taxon>
        <taxon>Dikarya</taxon>
        <taxon>Ascomycota</taxon>
        <taxon>Pezizomycotina</taxon>
        <taxon>Dothideomycetes</taxon>
        <taxon>Dothideomycetidae</taxon>
        <taxon>Mycosphaerellales</taxon>
        <taxon>Mycosphaerellaceae</taxon>
        <taxon>Pseudocercospora</taxon>
    </lineage>
</organism>
<dbReference type="Proteomes" id="UP000660729">
    <property type="component" value="Unassembled WGS sequence"/>
</dbReference>
<evidence type="ECO:0000256" key="1">
    <source>
        <dbReference type="SAM" id="MobiDB-lite"/>
    </source>
</evidence>
<dbReference type="GO" id="GO:0016798">
    <property type="term" value="F:hydrolase activity, acting on glycosyl bonds"/>
    <property type="evidence" value="ECO:0007669"/>
    <property type="project" value="UniProtKB-KW"/>
</dbReference>
<name>A0A8H6VMH3_9PEZI</name>
<dbReference type="SUPFAM" id="SSF143990">
    <property type="entry name" value="YbiA-like"/>
    <property type="match status" value="1"/>
</dbReference>
<gene>
    <name evidence="3" type="ORF">HII31_06526</name>
</gene>
<keyword evidence="4" id="KW-1185">Reference proteome</keyword>
<feature type="domain" description="NADAR" evidence="2">
    <location>
        <begin position="42"/>
        <end position="194"/>
    </location>
</feature>
<dbReference type="CDD" id="cd15457">
    <property type="entry name" value="NADAR"/>
    <property type="match status" value="1"/>
</dbReference>
<reference evidence="3" key="1">
    <citation type="submission" date="2020-04" db="EMBL/GenBank/DDBJ databases">
        <title>Draft genome resource of the tomato pathogen Pseudocercospora fuligena.</title>
        <authorList>
            <person name="Zaccaron A."/>
        </authorList>
    </citation>
    <scope>NUCLEOTIDE SEQUENCE</scope>
    <source>
        <strain evidence="3">PF001</strain>
    </source>
</reference>
<protein>
    <submittedName>
        <fullName evidence="3">N-glycosidase</fullName>
    </submittedName>
</protein>
<evidence type="ECO:0000313" key="3">
    <source>
        <dbReference type="EMBL" id="KAF7192140.1"/>
    </source>
</evidence>
<feature type="compositionally biased region" description="Basic and acidic residues" evidence="1">
    <location>
        <begin position="215"/>
        <end position="227"/>
    </location>
</feature>
<proteinExistence type="predicted"/>
<dbReference type="AlphaFoldDB" id="A0A8H6VMH3"/>
<dbReference type="Gene3D" id="1.10.357.40">
    <property type="entry name" value="YbiA-like"/>
    <property type="match status" value="1"/>
</dbReference>
<feature type="region of interest" description="Disordered" evidence="1">
    <location>
        <begin position="1"/>
        <end position="30"/>
    </location>
</feature>
<dbReference type="Pfam" id="PF08719">
    <property type="entry name" value="NADAR"/>
    <property type="match status" value="1"/>
</dbReference>
<accession>A0A8H6VMH3</accession>
<dbReference type="NCBIfam" id="TIGR02464">
    <property type="entry name" value="ribofla_fusion"/>
    <property type="match status" value="1"/>
</dbReference>
<dbReference type="InterPro" id="IPR037238">
    <property type="entry name" value="YbiA-like_sf"/>
</dbReference>
<dbReference type="EMBL" id="JABCIY010000150">
    <property type="protein sequence ID" value="KAF7192140.1"/>
    <property type="molecule type" value="Genomic_DNA"/>
</dbReference>